<dbReference type="SUPFAM" id="SSF53335">
    <property type="entry name" value="S-adenosyl-L-methionine-dependent methyltransferases"/>
    <property type="match status" value="1"/>
</dbReference>
<accession>A0A1M7GK35</accession>
<keyword evidence="4 9" id="KW-0808">Transferase</keyword>
<dbReference type="InterPro" id="IPR002295">
    <property type="entry name" value="N4/N6-MTase_EcoPI_Mod-like"/>
</dbReference>
<keyword evidence="10" id="KW-1185">Reference proteome</keyword>
<dbReference type="InterPro" id="IPR022221">
    <property type="entry name" value="TypeIII_RM_meth"/>
</dbReference>
<evidence type="ECO:0000256" key="2">
    <source>
        <dbReference type="ARBA" id="ARBA00011900"/>
    </source>
</evidence>
<dbReference type="Pfam" id="PF12564">
    <property type="entry name" value="TypeIII_RM_meth"/>
    <property type="match status" value="1"/>
</dbReference>
<comment type="catalytic activity">
    <reaction evidence="6">
        <text>a 2'-deoxyadenosine in DNA + S-adenosyl-L-methionine = an N(6)-methyl-2'-deoxyadenosine in DNA + S-adenosyl-L-homocysteine + H(+)</text>
        <dbReference type="Rhea" id="RHEA:15197"/>
        <dbReference type="Rhea" id="RHEA-COMP:12418"/>
        <dbReference type="Rhea" id="RHEA-COMP:12419"/>
        <dbReference type="ChEBI" id="CHEBI:15378"/>
        <dbReference type="ChEBI" id="CHEBI:57856"/>
        <dbReference type="ChEBI" id="CHEBI:59789"/>
        <dbReference type="ChEBI" id="CHEBI:90615"/>
        <dbReference type="ChEBI" id="CHEBI:90616"/>
        <dbReference type="EC" id="2.1.1.72"/>
    </reaction>
</comment>
<dbReference type="GO" id="GO:0003677">
    <property type="term" value="F:DNA binding"/>
    <property type="evidence" value="ECO:0007669"/>
    <property type="project" value="InterPro"/>
</dbReference>
<dbReference type="InterPro" id="IPR002941">
    <property type="entry name" value="DNA_methylase_N4/N6"/>
</dbReference>
<evidence type="ECO:0000256" key="5">
    <source>
        <dbReference type="ARBA" id="ARBA00022691"/>
    </source>
</evidence>
<comment type="similarity">
    <text evidence="1">Belongs to the N(4)/N(6)-methyltransferase family.</text>
</comment>
<dbReference type="RefSeq" id="WP_073354056.1">
    <property type="nucleotide sequence ID" value="NZ_FRBU01000024.1"/>
</dbReference>
<evidence type="ECO:0000313" key="10">
    <source>
        <dbReference type="Proteomes" id="UP000184260"/>
    </source>
</evidence>
<dbReference type="PROSITE" id="PS00092">
    <property type="entry name" value="N6_MTASE"/>
    <property type="match status" value="1"/>
</dbReference>
<reference evidence="10" key="1">
    <citation type="submission" date="2016-11" db="EMBL/GenBank/DDBJ databases">
        <authorList>
            <person name="Varghese N."/>
            <person name="Submissions S."/>
        </authorList>
    </citation>
    <scope>NUCLEOTIDE SEQUENCE [LARGE SCALE GENOMIC DNA]</scope>
    <source>
        <strain evidence="10">DSM 3661</strain>
    </source>
</reference>
<organism evidence="9 10">
    <name type="scientific">Flavobacterium xanthum</name>
    <dbReference type="NCBI Taxonomy" id="69322"/>
    <lineage>
        <taxon>Bacteria</taxon>
        <taxon>Pseudomonadati</taxon>
        <taxon>Bacteroidota</taxon>
        <taxon>Flavobacteriia</taxon>
        <taxon>Flavobacteriales</taxon>
        <taxon>Flavobacteriaceae</taxon>
        <taxon>Flavobacterium</taxon>
    </lineage>
</organism>
<keyword evidence="3 9" id="KW-0489">Methyltransferase</keyword>
<dbReference type="GO" id="GO:0032259">
    <property type="term" value="P:methylation"/>
    <property type="evidence" value="ECO:0007669"/>
    <property type="project" value="UniProtKB-KW"/>
</dbReference>
<dbReference type="GO" id="GO:0008170">
    <property type="term" value="F:N-methyltransferase activity"/>
    <property type="evidence" value="ECO:0007669"/>
    <property type="project" value="InterPro"/>
</dbReference>
<dbReference type="EC" id="2.1.1.72" evidence="2"/>
<name>A0A1M7GK35_9FLAO</name>
<proteinExistence type="inferred from homology"/>
<evidence type="ECO:0000259" key="7">
    <source>
        <dbReference type="Pfam" id="PF01555"/>
    </source>
</evidence>
<evidence type="ECO:0000313" key="9">
    <source>
        <dbReference type="EMBL" id="SHM16764.1"/>
    </source>
</evidence>
<dbReference type="Proteomes" id="UP000184260">
    <property type="component" value="Unassembled WGS sequence"/>
</dbReference>
<dbReference type="PIRSF" id="PIRSF015855">
    <property type="entry name" value="TypeIII_Mtase_mKpnI"/>
    <property type="match status" value="1"/>
</dbReference>
<dbReference type="Pfam" id="PF01555">
    <property type="entry name" value="N6_N4_Mtase"/>
    <property type="match status" value="1"/>
</dbReference>
<dbReference type="InterPro" id="IPR029063">
    <property type="entry name" value="SAM-dependent_MTases_sf"/>
</dbReference>
<dbReference type="InterPro" id="IPR001091">
    <property type="entry name" value="RM_Methyltransferase"/>
</dbReference>
<sequence length="669" mass="77160">MKLYAALESVLKKEPNFVTDDGKLKKWVVISKAQNYDPELIELLLDDEELKSRFFITVKSTSTSTIVPILVFNQSLFIQFLEQKNYLNDSYTAYKNKVGLTIDGKYLKQRNEVALVWPFKDCILEGGQSREEDKREEVFFNEILAQDEITQLLEPKVLTNAKRYNSLTPNGKTLDSFTRNEQGTITDNLIIKGNNLLALHSLKEEFAGKVKLIYIDPPYNTGSDTFKYNDSFNHSTWLTFMRNRLEVAKFLLREEGVIFISCDDNEYTYLKCICDEIFGLEGFENIFHFKVRHENRILRKDIRYQKVIEQALCYGMPDYNPNRIFNTDKNPEDNYQFDIKIKNGVKSIIEIIAGFEVEIFKKEDYELIKLETGSLKEYNIRGSLITQKGSASEFYELNLRNRRTQDGLGSLYKVLKMGEKGDGLGFRFIRQPFEKTGTNGFYYQGKPIGTQEDKGNPYPNYYDFEKEFNNAANEGGVKFKNGKKPELFLSKIFEIVDIQKGDIVLDYHLGSGSTAAAAHKLGIQYIGMEQLNYGDNDSVKRLQNVIGGDGTGISKAVNWQGGGEFVYLELKKYNQTFIEQIGSASSTNDLLKIWEEMKSKSFLNYNVDLQKQEKHINEFKELSLTEQQQHLVALLDKNQLYVNLSSLDDSDFACTEEEKKITEDFYQLK</sequence>
<dbReference type="AlphaFoldDB" id="A0A1M7GK35"/>
<feature type="domain" description="DNA methylase N-4/N-6" evidence="7">
    <location>
        <begin position="210"/>
        <end position="530"/>
    </location>
</feature>
<evidence type="ECO:0000256" key="4">
    <source>
        <dbReference type="ARBA" id="ARBA00022679"/>
    </source>
</evidence>
<dbReference type="EMBL" id="FRBU01000024">
    <property type="protein sequence ID" value="SHM16764.1"/>
    <property type="molecule type" value="Genomic_DNA"/>
</dbReference>
<dbReference type="STRING" id="69322.SAMN05443669_102422"/>
<dbReference type="GO" id="GO:0009007">
    <property type="term" value="F:site-specific DNA-methyltransferase (adenine-specific) activity"/>
    <property type="evidence" value="ECO:0007669"/>
    <property type="project" value="UniProtKB-EC"/>
</dbReference>
<protein>
    <recommendedName>
        <fullName evidence="2">site-specific DNA-methyltransferase (adenine-specific)</fullName>
        <ecNumber evidence="2">2.1.1.72</ecNumber>
    </recommendedName>
</protein>
<dbReference type="Gene3D" id="3.40.50.150">
    <property type="entry name" value="Vaccinia Virus protein VP39"/>
    <property type="match status" value="1"/>
</dbReference>
<keyword evidence="5" id="KW-0949">S-adenosyl-L-methionine</keyword>
<evidence type="ECO:0000256" key="3">
    <source>
        <dbReference type="ARBA" id="ARBA00022603"/>
    </source>
</evidence>
<feature type="domain" description="Type III restriction/modification enzyme methylation subunit" evidence="8">
    <location>
        <begin position="37"/>
        <end position="100"/>
    </location>
</feature>
<dbReference type="OrthoDB" id="9800801at2"/>
<dbReference type="InterPro" id="IPR002052">
    <property type="entry name" value="DNA_methylase_N6_adenine_CS"/>
</dbReference>
<evidence type="ECO:0000256" key="6">
    <source>
        <dbReference type="ARBA" id="ARBA00047942"/>
    </source>
</evidence>
<evidence type="ECO:0000256" key="1">
    <source>
        <dbReference type="ARBA" id="ARBA00006594"/>
    </source>
</evidence>
<evidence type="ECO:0000259" key="8">
    <source>
        <dbReference type="Pfam" id="PF12564"/>
    </source>
</evidence>
<dbReference type="PRINTS" id="PR00508">
    <property type="entry name" value="S21N4MTFRASE"/>
</dbReference>
<gene>
    <name evidence="9" type="ORF">SAMN05443669_102422</name>
</gene>